<sequence length="293" mass="32509">VGRWASAPGRPGRIVTTGYRWSVPLGRSRNVAILAGSALLLGVLGILASNTPDRYVQRVVGEPLARVEARLLVDAPPPRTLDPYRGLGTWVDSYDFDPAYVPGDITVAPSDLADMAAHGVRTVFLQSSRSDRRATGLVSDPWLLAGFLLAADRTGLAVVAWYLPKWSDDDEDLDRLLAIDRFSVLGRRFDGLAVDIEWNRDDLGAIERSDRLVDLSDRLRRTVGDDPLGAIVMPPVITDEINLAYWPGFPWAEVAPLYDVWLPMGYWSFRTEEHADPAFYVAQNIRRLRADLG</sequence>
<proteinExistence type="predicted"/>
<dbReference type="EMBL" id="UINC01001022">
    <property type="protein sequence ID" value="SUZ67821.1"/>
    <property type="molecule type" value="Genomic_DNA"/>
</dbReference>
<evidence type="ECO:0008006" key="2">
    <source>
        <dbReference type="Google" id="ProtNLM"/>
    </source>
</evidence>
<gene>
    <name evidence="1" type="ORF">METZ01_LOCUS20675</name>
</gene>
<name>A0A381PLE2_9ZZZZ</name>
<protein>
    <recommendedName>
        <fullName evidence="2">GH18 domain-containing protein</fullName>
    </recommendedName>
</protein>
<accession>A0A381PLE2</accession>
<evidence type="ECO:0000313" key="1">
    <source>
        <dbReference type="EMBL" id="SUZ67821.1"/>
    </source>
</evidence>
<dbReference type="AlphaFoldDB" id="A0A381PLE2"/>
<feature type="non-terminal residue" evidence="1">
    <location>
        <position position="1"/>
    </location>
</feature>
<feature type="non-terminal residue" evidence="1">
    <location>
        <position position="293"/>
    </location>
</feature>
<organism evidence="1">
    <name type="scientific">marine metagenome</name>
    <dbReference type="NCBI Taxonomy" id="408172"/>
    <lineage>
        <taxon>unclassified sequences</taxon>
        <taxon>metagenomes</taxon>
        <taxon>ecological metagenomes</taxon>
    </lineage>
</organism>
<reference evidence="1" key="1">
    <citation type="submission" date="2018-05" db="EMBL/GenBank/DDBJ databases">
        <authorList>
            <person name="Lanie J.A."/>
            <person name="Ng W.-L."/>
            <person name="Kazmierczak K.M."/>
            <person name="Andrzejewski T.M."/>
            <person name="Davidsen T.M."/>
            <person name="Wayne K.J."/>
            <person name="Tettelin H."/>
            <person name="Glass J.I."/>
            <person name="Rusch D."/>
            <person name="Podicherti R."/>
            <person name="Tsui H.-C.T."/>
            <person name="Winkler M.E."/>
        </authorList>
    </citation>
    <scope>NUCLEOTIDE SEQUENCE</scope>
</reference>